<name>A0A2U1PAZ9_ARTAN</name>
<dbReference type="STRING" id="35608.A0A2U1PAZ9"/>
<comment type="caution">
    <text evidence="2">The sequence shown here is derived from an EMBL/GenBank/DDBJ whole genome shotgun (WGS) entry which is preliminary data.</text>
</comment>
<reference evidence="2 3" key="1">
    <citation type="journal article" date="2018" name="Mol. Plant">
        <title>The genome of Artemisia annua provides insight into the evolution of Asteraceae family and artemisinin biosynthesis.</title>
        <authorList>
            <person name="Shen Q."/>
            <person name="Zhang L."/>
            <person name="Liao Z."/>
            <person name="Wang S."/>
            <person name="Yan T."/>
            <person name="Shi P."/>
            <person name="Liu M."/>
            <person name="Fu X."/>
            <person name="Pan Q."/>
            <person name="Wang Y."/>
            <person name="Lv Z."/>
            <person name="Lu X."/>
            <person name="Zhang F."/>
            <person name="Jiang W."/>
            <person name="Ma Y."/>
            <person name="Chen M."/>
            <person name="Hao X."/>
            <person name="Li L."/>
            <person name="Tang Y."/>
            <person name="Lv G."/>
            <person name="Zhou Y."/>
            <person name="Sun X."/>
            <person name="Brodelius P.E."/>
            <person name="Rose J.K.C."/>
            <person name="Tang K."/>
        </authorList>
    </citation>
    <scope>NUCLEOTIDE SEQUENCE [LARGE SCALE GENOMIC DNA]</scope>
    <source>
        <strain evidence="3">cv. Huhao1</strain>
        <tissue evidence="2">Leaf</tissue>
    </source>
</reference>
<evidence type="ECO:0000313" key="2">
    <source>
        <dbReference type="EMBL" id="PWA82909.1"/>
    </source>
</evidence>
<sequence>MEAFAEDARWKFTWRLEQQLQIVLMNTDVLEAWVKENEGKLSVGGAEGVGGDEVFEPVDGLSKQMLECTTFDLAIEDVIYALDKAV</sequence>
<dbReference type="GO" id="GO:0000813">
    <property type="term" value="C:ESCRT I complex"/>
    <property type="evidence" value="ECO:0007669"/>
    <property type="project" value="TreeGrafter"/>
</dbReference>
<dbReference type="OrthoDB" id="306304at2759"/>
<evidence type="ECO:0000259" key="1">
    <source>
        <dbReference type="Pfam" id="PF09454"/>
    </source>
</evidence>
<dbReference type="Proteomes" id="UP000245207">
    <property type="component" value="Unassembled WGS sequence"/>
</dbReference>
<organism evidence="2 3">
    <name type="scientific">Artemisia annua</name>
    <name type="common">Sweet wormwood</name>
    <dbReference type="NCBI Taxonomy" id="35608"/>
    <lineage>
        <taxon>Eukaryota</taxon>
        <taxon>Viridiplantae</taxon>
        <taxon>Streptophyta</taxon>
        <taxon>Embryophyta</taxon>
        <taxon>Tracheophyta</taxon>
        <taxon>Spermatophyta</taxon>
        <taxon>Magnoliopsida</taxon>
        <taxon>eudicotyledons</taxon>
        <taxon>Gunneridae</taxon>
        <taxon>Pentapetalae</taxon>
        <taxon>asterids</taxon>
        <taxon>campanulids</taxon>
        <taxon>Asterales</taxon>
        <taxon>Asteraceae</taxon>
        <taxon>Asteroideae</taxon>
        <taxon>Anthemideae</taxon>
        <taxon>Artemisiinae</taxon>
        <taxon>Artemisia</taxon>
    </lineage>
</organism>
<dbReference type="PANTHER" id="PTHR23306:SF3">
    <property type="entry name" value="TUMOR SUPPRESSOR PROTEIN 101"/>
    <property type="match status" value="1"/>
</dbReference>
<protein>
    <submittedName>
        <fullName evidence="2">Steadiness box</fullName>
    </submittedName>
</protein>
<dbReference type="InterPro" id="IPR017916">
    <property type="entry name" value="SB_dom"/>
</dbReference>
<gene>
    <name evidence="2" type="ORF">CTI12_AA172030</name>
</gene>
<proteinExistence type="predicted"/>
<feature type="domain" description="SB" evidence="1">
    <location>
        <begin position="53"/>
        <end position="86"/>
    </location>
</feature>
<accession>A0A2U1PAZ9</accession>
<dbReference type="EMBL" id="PKPP01001415">
    <property type="protein sequence ID" value="PWA82909.1"/>
    <property type="molecule type" value="Genomic_DNA"/>
</dbReference>
<evidence type="ECO:0000313" key="3">
    <source>
        <dbReference type="Proteomes" id="UP000245207"/>
    </source>
</evidence>
<dbReference type="GO" id="GO:0043130">
    <property type="term" value="F:ubiquitin binding"/>
    <property type="evidence" value="ECO:0007669"/>
    <property type="project" value="TreeGrafter"/>
</dbReference>
<dbReference type="Gene3D" id="6.10.140.820">
    <property type="match status" value="1"/>
</dbReference>
<dbReference type="GO" id="GO:0008333">
    <property type="term" value="P:endosome to lysosome transport"/>
    <property type="evidence" value="ECO:0007669"/>
    <property type="project" value="TreeGrafter"/>
</dbReference>
<keyword evidence="3" id="KW-1185">Reference proteome</keyword>
<dbReference type="PANTHER" id="PTHR23306">
    <property type="entry name" value="TUMOR SUSCEPTIBILITY GENE 101 PROTEIN-RELATED"/>
    <property type="match status" value="1"/>
</dbReference>
<dbReference type="AlphaFoldDB" id="A0A2U1PAZ9"/>
<dbReference type="InterPro" id="IPR052070">
    <property type="entry name" value="ESCRT-I_UEV_domain"/>
</dbReference>
<dbReference type="Pfam" id="PF09454">
    <property type="entry name" value="Vps23_core"/>
    <property type="match status" value="1"/>
</dbReference>